<dbReference type="AlphaFoldDB" id="X1SDL8"/>
<feature type="non-terminal residue" evidence="2">
    <location>
        <position position="1"/>
    </location>
</feature>
<proteinExistence type="predicted"/>
<reference evidence="2" key="1">
    <citation type="journal article" date="2014" name="Front. Microbiol.">
        <title>High frequency of phylogenetically diverse reductive dehalogenase-homologous genes in deep subseafloor sedimentary metagenomes.</title>
        <authorList>
            <person name="Kawai M."/>
            <person name="Futagami T."/>
            <person name="Toyoda A."/>
            <person name="Takaki Y."/>
            <person name="Nishi S."/>
            <person name="Hori S."/>
            <person name="Arai W."/>
            <person name="Tsubouchi T."/>
            <person name="Morono Y."/>
            <person name="Uchiyama I."/>
            <person name="Ito T."/>
            <person name="Fujiyama A."/>
            <person name="Inagaki F."/>
            <person name="Takami H."/>
        </authorList>
    </citation>
    <scope>NUCLEOTIDE SEQUENCE</scope>
    <source>
        <strain evidence="2">Expedition CK06-06</strain>
    </source>
</reference>
<gene>
    <name evidence="2" type="ORF">S12H4_23863</name>
</gene>
<protein>
    <submittedName>
        <fullName evidence="2">Uncharacterized protein</fullName>
    </submittedName>
</protein>
<comment type="caution">
    <text evidence="2">The sequence shown here is derived from an EMBL/GenBank/DDBJ whole genome shotgun (WGS) entry which is preliminary data.</text>
</comment>
<feature type="transmembrane region" description="Helical" evidence="1">
    <location>
        <begin position="6"/>
        <end position="27"/>
    </location>
</feature>
<dbReference type="Gene3D" id="3.40.50.300">
    <property type="entry name" value="P-loop containing nucleotide triphosphate hydrolases"/>
    <property type="match status" value="1"/>
</dbReference>
<name>X1SDL8_9ZZZZ</name>
<keyword evidence="1" id="KW-0812">Transmembrane</keyword>
<accession>X1SDL8</accession>
<dbReference type="EMBL" id="BARW01012775">
    <property type="protein sequence ID" value="GAI73490.1"/>
    <property type="molecule type" value="Genomic_DNA"/>
</dbReference>
<evidence type="ECO:0000256" key="1">
    <source>
        <dbReference type="SAM" id="Phobius"/>
    </source>
</evidence>
<organism evidence="2">
    <name type="scientific">marine sediment metagenome</name>
    <dbReference type="NCBI Taxonomy" id="412755"/>
    <lineage>
        <taxon>unclassified sequences</taxon>
        <taxon>metagenomes</taxon>
        <taxon>ecological metagenomes</taxon>
    </lineage>
</organism>
<keyword evidence="1" id="KW-0472">Membrane</keyword>
<sequence length="184" mass="22088">SSKVLYFWLSVRPVSLFMYSLILFVIAGSTLQRIDLHYTMLNLPIQIQEVLERRIFHNDETILEDERIYNYINEVKRIYPLQKISKSMENKITAYMKLLRIERGINRQNIRELRTLIKLLCGISAIRLKTEVDESDLEYLQKHLVNLMIPFFEYDKIRELKSKLIDMNEIYLNTLKLLTEIKDE</sequence>
<evidence type="ECO:0000313" key="2">
    <source>
        <dbReference type="EMBL" id="GAI73490.1"/>
    </source>
</evidence>
<dbReference type="InterPro" id="IPR027417">
    <property type="entry name" value="P-loop_NTPase"/>
</dbReference>
<feature type="non-terminal residue" evidence="2">
    <location>
        <position position="184"/>
    </location>
</feature>
<keyword evidence="1" id="KW-1133">Transmembrane helix</keyword>